<dbReference type="KEGG" id="lagl:BEN83_01060"/>
<proteinExistence type="predicted"/>
<organism evidence="5 6">
    <name type="scientific">Ligilactobacillus agilis</name>
    <dbReference type="NCBI Taxonomy" id="1601"/>
    <lineage>
        <taxon>Bacteria</taxon>
        <taxon>Bacillati</taxon>
        <taxon>Bacillota</taxon>
        <taxon>Bacilli</taxon>
        <taxon>Lactobacillales</taxon>
        <taxon>Lactobacillaceae</taxon>
        <taxon>Ligilactobacillus</taxon>
    </lineage>
</organism>
<dbReference type="EMBL" id="JABAFP010000021">
    <property type="protein sequence ID" value="NME42361.1"/>
    <property type="molecule type" value="Genomic_DNA"/>
</dbReference>
<name>A0A231QV91_9LACO</name>
<reference evidence="5 6" key="1">
    <citation type="submission" date="2016-03" db="EMBL/GenBank/DDBJ databases">
        <title>Sequencing of Lactobacillus Species from Commercial Turkeys.</title>
        <authorList>
            <person name="Johnson T.J."/>
            <person name="Youmans B.P."/>
            <person name="Case K.A."/>
        </authorList>
    </citation>
    <scope>NUCLEOTIDE SEQUENCE [LARGE SCALE GENOMIC DNA]</scope>
    <source>
        <strain evidence="5 6">UMNLA1</strain>
    </source>
</reference>
<dbReference type="Pfam" id="PF00462">
    <property type="entry name" value="Glutaredoxin"/>
    <property type="match status" value="1"/>
</dbReference>
<accession>A0A231QV91</accession>
<dbReference type="CDD" id="cd02976">
    <property type="entry name" value="NrdH"/>
    <property type="match status" value="1"/>
</dbReference>
<protein>
    <recommendedName>
        <fullName evidence="2">Glutaredoxin-like protein NrdH</fullName>
    </recommendedName>
</protein>
<dbReference type="STRING" id="1601.GCA_001243975_01119"/>
<dbReference type="GO" id="GO:0045454">
    <property type="term" value="P:cell redox homeostasis"/>
    <property type="evidence" value="ECO:0007669"/>
    <property type="project" value="InterPro"/>
</dbReference>
<dbReference type="Gene3D" id="3.40.30.10">
    <property type="entry name" value="Glutaredoxin"/>
    <property type="match status" value="1"/>
</dbReference>
<comment type="function">
    <text evidence="1">Electron transport system for the ribonucleotide reductase system NrdEF.</text>
</comment>
<evidence type="ECO:0000259" key="3">
    <source>
        <dbReference type="Pfam" id="PF00462"/>
    </source>
</evidence>
<evidence type="ECO:0000256" key="1">
    <source>
        <dbReference type="ARBA" id="ARBA00002292"/>
    </source>
</evidence>
<dbReference type="Proteomes" id="UP000215261">
    <property type="component" value="Unassembled WGS sequence"/>
</dbReference>
<gene>
    <name evidence="4" type="primary">nrdH</name>
    <name evidence="5" type="ORF">AYP69_07860</name>
    <name evidence="4" type="ORF">HF863_06235</name>
</gene>
<evidence type="ECO:0000256" key="2">
    <source>
        <dbReference type="ARBA" id="ARBA00017945"/>
    </source>
</evidence>
<evidence type="ECO:0000313" key="7">
    <source>
        <dbReference type="Proteomes" id="UP000563853"/>
    </source>
</evidence>
<evidence type="ECO:0000313" key="5">
    <source>
        <dbReference type="EMBL" id="OXS39148.1"/>
    </source>
</evidence>
<dbReference type="AlphaFoldDB" id="A0A231QV91"/>
<sequence>MSLELYTKNNCIQCKMTKNFLMQHDIAFEERNVNENPEYIDYLKNKGFQSVPVLEQDNNPIIRGFRPDLLKKIVAQ</sequence>
<dbReference type="PROSITE" id="PS51354">
    <property type="entry name" value="GLUTAREDOXIN_2"/>
    <property type="match status" value="1"/>
</dbReference>
<dbReference type="NCBIfam" id="TIGR02194">
    <property type="entry name" value="GlrX_NrdH"/>
    <property type="match status" value="1"/>
</dbReference>
<reference evidence="4 7" key="2">
    <citation type="submission" date="2020-04" db="EMBL/GenBank/DDBJ databases">
        <authorList>
            <person name="Hitch T.C.A."/>
            <person name="Wylensek D."/>
            <person name="Clavel T."/>
        </authorList>
    </citation>
    <scope>NUCLEOTIDE SEQUENCE [LARGE SCALE GENOMIC DNA]</scope>
    <source>
        <strain evidence="4 7">WCA-389-WT-5H1</strain>
    </source>
</reference>
<dbReference type="InterPro" id="IPR002109">
    <property type="entry name" value="Glutaredoxin"/>
</dbReference>
<evidence type="ECO:0000313" key="6">
    <source>
        <dbReference type="Proteomes" id="UP000215261"/>
    </source>
</evidence>
<dbReference type="EMBL" id="LUGO01000064">
    <property type="protein sequence ID" value="OXS39148.1"/>
    <property type="molecule type" value="Genomic_DNA"/>
</dbReference>
<feature type="domain" description="Glutaredoxin" evidence="3">
    <location>
        <begin position="4"/>
        <end position="58"/>
    </location>
</feature>
<dbReference type="InterPro" id="IPR011909">
    <property type="entry name" value="GlrX_NrdH"/>
</dbReference>
<comment type="caution">
    <text evidence="5">The sequence shown here is derived from an EMBL/GenBank/DDBJ whole genome shotgun (WGS) entry which is preliminary data.</text>
</comment>
<dbReference type="SUPFAM" id="SSF52833">
    <property type="entry name" value="Thioredoxin-like"/>
    <property type="match status" value="1"/>
</dbReference>
<dbReference type="Proteomes" id="UP000563853">
    <property type="component" value="Unassembled WGS sequence"/>
</dbReference>
<dbReference type="RefSeq" id="WP_056977194.1">
    <property type="nucleotide sequence ID" value="NZ_BLAM01000097.1"/>
</dbReference>
<dbReference type="InterPro" id="IPR036249">
    <property type="entry name" value="Thioredoxin-like_sf"/>
</dbReference>
<evidence type="ECO:0000313" key="4">
    <source>
        <dbReference type="EMBL" id="NME42361.1"/>
    </source>
</evidence>